<reference evidence="5 6" key="1">
    <citation type="submission" date="2020-08" db="EMBL/GenBank/DDBJ databases">
        <title>Genomic Encyclopedia of Type Strains, Phase IV (KMG-V): Genome sequencing to study the core and pangenomes of soil and plant-associated prokaryotes.</title>
        <authorList>
            <person name="Whitman W."/>
        </authorList>
    </citation>
    <scope>NUCLEOTIDE SEQUENCE [LARGE SCALE GENOMIC DNA]</scope>
    <source>
        <strain evidence="5 6">MP7CTX6</strain>
    </source>
</reference>
<dbReference type="AlphaFoldDB" id="A0A7W8YY64"/>
<organism evidence="5 6">
    <name type="scientific">Pedobacter cryoconitis</name>
    <dbReference type="NCBI Taxonomy" id="188932"/>
    <lineage>
        <taxon>Bacteria</taxon>
        <taxon>Pseudomonadati</taxon>
        <taxon>Bacteroidota</taxon>
        <taxon>Sphingobacteriia</taxon>
        <taxon>Sphingobacteriales</taxon>
        <taxon>Sphingobacteriaceae</taxon>
        <taxon>Pedobacter</taxon>
    </lineage>
</organism>
<evidence type="ECO:0000256" key="2">
    <source>
        <dbReference type="ARBA" id="ARBA00023125"/>
    </source>
</evidence>
<dbReference type="Gene3D" id="1.10.10.10">
    <property type="entry name" value="Winged helix-like DNA-binding domain superfamily/Winged helix DNA-binding domain"/>
    <property type="match status" value="1"/>
</dbReference>
<dbReference type="GO" id="GO:0003677">
    <property type="term" value="F:DNA binding"/>
    <property type="evidence" value="ECO:0007669"/>
    <property type="project" value="UniProtKB-KW"/>
</dbReference>
<comment type="caution">
    <text evidence="5">The sequence shown here is derived from an EMBL/GenBank/DDBJ whole genome shotgun (WGS) entry which is preliminary data.</text>
</comment>
<keyword evidence="1" id="KW-0805">Transcription regulation</keyword>
<sequence length="121" mass="14180">MEENFKEKSERQDYTSGDTFFSCHVERAANLINGKWKILILFKLSIHEFLRYSSLKKEVGSISEKMLIQQLKELEKDGLVIKKIYPVSPPKVEYYLTERGKGIIPVITELRNWGCFLKHNV</sequence>
<name>A0A7W8YY64_9SPHI</name>
<evidence type="ECO:0000313" key="5">
    <source>
        <dbReference type="EMBL" id="MBB5623713.1"/>
    </source>
</evidence>
<dbReference type="Proteomes" id="UP000537718">
    <property type="component" value="Unassembled WGS sequence"/>
</dbReference>
<dbReference type="RefSeq" id="WP_183869792.1">
    <property type="nucleotide sequence ID" value="NZ_JACHCF010000014.1"/>
</dbReference>
<feature type="domain" description="HTH hxlR-type" evidence="4">
    <location>
        <begin position="23"/>
        <end position="121"/>
    </location>
</feature>
<accession>A0A7W8YY64</accession>
<dbReference type="InterPro" id="IPR036388">
    <property type="entry name" value="WH-like_DNA-bd_sf"/>
</dbReference>
<evidence type="ECO:0000256" key="1">
    <source>
        <dbReference type="ARBA" id="ARBA00023015"/>
    </source>
</evidence>
<protein>
    <submittedName>
        <fullName evidence="5">DNA-binding HxlR family transcriptional regulator</fullName>
    </submittedName>
</protein>
<dbReference type="SUPFAM" id="SSF46785">
    <property type="entry name" value="Winged helix' DNA-binding domain"/>
    <property type="match status" value="1"/>
</dbReference>
<keyword evidence="3" id="KW-0804">Transcription</keyword>
<dbReference type="Pfam" id="PF01638">
    <property type="entry name" value="HxlR"/>
    <property type="match status" value="1"/>
</dbReference>
<dbReference type="PANTHER" id="PTHR33204">
    <property type="entry name" value="TRANSCRIPTIONAL REGULATOR, MARR FAMILY"/>
    <property type="match status" value="1"/>
</dbReference>
<dbReference type="PROSITE" id="PS51118">
    <property type="entry name" value="HTH_HXLR"/>
    <property type="match status" value="1"/>
</dbReference>
<evidence type="ECO:0000259" key="4">
    <source>
        <dbReference type="PROSITE" id="PS51118"/>
    </source>
</evidence>
<evidence type="ECO:0000313" key="6">
    <source>
        <dbReference type="Proteomes" id="UP000537718"/>
    </source>
</evidence>
<dbReference type="EMBL" id="JACHCF010000014">
    <property type="protein sequence ID" value="MBB5623713.1"/>
    <property type="molecule type" value="Genomic_DNA"/>
</dbReference>
<dbReference type="InterPro" id="IPR036390">
    <property type="entry name" value="WH_DNA-bd_sf"/>
</dbReference>
<proteinExistence type="predicted"/>
<dbReference type="InterPro" id="IPR002577">
    <property type="entry name" value="HTH_HxlR"/>
</dbReference>
<keyword evidence="2 5" id="KW-0238">DNA-binding</keyword>
<evidence type="ECO:0000256" key="3">
    <source>
        <dbReference type="ARBA" id="ARBA00023163"/>
    </source>
</evidence>
<gene>
    <name evidence="5" type="ORF">HDE69_004800</name>
</gene>
<dbReference type="PANTHER" id="PTHR33204:SF29">
    <property type="entry name" value="TRANSCRIPTIONAL REGULATOR"/>
    <property type="match status" value="1"/>
</dbReference>